<evidence type="ECO:0000256" key="1">
    <source>
        <dbReference type="SAM" id="Phobius"/>
    </source>
</evidence>
<organism evidence="2 3">
    <name type="scientific">Blastopirellula marina</name>
    <dbReference type="NCBI Taxonomy" id="124"/>
    <lineage>
        <taxon>Bacteria</taxon>
        <taxon>Pseudomonadati</taxon>
        <taxon>Planctomycetota</taxon>
        <taxon>Planctomycetia</taxon>
        <taxon>Pirellulales</taxon>
        <taxon>Pirellulaceae</taxon>
        <taxon>Blastopirellula</taxon>
    </lineage>
</organism>
<feature type="transmembrane region" description="Helical" evidence="1">
    <location>
        <begin position="144"/>
        <end position="163"/>
    </location>
</feature>
<dbReference type="EMBL" id="PUIB01000026">
    <property type="protein sequence ID" value="PQO27825.1"/>
    <property type="molecule type" value="Genomic_DNA"/>
</dbReference>
<name>A0A2S8F6P9_9BACT</name>
<dbReference type="RefSeq" id="WP_105358943.1">
    <property type="nucleotide sequence ID" value="NZ_PUIB01000026.1"/>
</dbReference>
<gene>
    <name evidence="2" type="ORF">C5Y98_26205</name>
</gene>
<feature type="transmembrane region" description="Helical" evidence="1">
    <location>
        <begin position="106"/>
        <end position="123"/>
    </location>
</feature>
<feature type="transmembrane region" description="Helical" evidence="1">
    <location>
        <begin position="27"/>
        <end position="47"/>
    </location>
</feature>
<proteinExistence type="predicted"/>
<dbReference type="AlphaFoldDB" id="A0A2S8F6P9"/>
<sequence>MNEREIAPNPPSELPGRQLPTQIDATITTFLVMGIGILISIFGVAGLENPYQPGQALLTVGLGATLIVGQYVGFTRHNRVCLAVVNGILGAMTLMFMLLIFAVPPLFLLFFATSAVLLMMNWNHRRLIIAQERAGIPRPESAKITLRELLGAFVVLALILGPAKILRQMMDA</sequence>
<keyword evidence="1" id="KW-0472">Membrane</keyword>
<keyword evidence="1" id="KW-1133">Transmembrane helix</keyword>
<protein>
    <submittedName>
        <fullName evidence="2">Uncharacterized protein</fullName>
    </submittedName>
</protein>
<reference evidence="2 3" key="1">
    <citation type="submission" date="2018-02" db="EMBL/GenBank/DDBJ databases">
        <title>Comparative genomes isolates from brazilian mangrove.</title>
        <authorList>
            <person name="Araujo J.E."/>
            <person name="Taketani R.G."/>
            <person name="Silva M.C.P."/>
            <person name="Loureco M.V."/>
            <person name="Andreote F.D."/>
        </authorList>
    </citation>
    <scope>NUCLEOTIDE SEQUENCE [LARGE SCALE GENOMIC DNA]</scope>
    <source>
        <strain evidence="2 3">NAP PRIS-MGV</strain>
    </source>
</reference>
<evidence type="ECO:0000313" key="3">
    <source>
        <dbReference type="Proteomes" id="UP000239388"/>
    </source>
</evidence>
<feature type="transmembrane region" description="Helical" evidence="1">
    <location>
        <begin position="53"/>
        <end position="73"/>
    </location>
</feature>
<keyword evidence="1" id="KW-0812">Transmembrane</keyword>
<feature type="transmembrane region" description="Helical" evidence="1">
    <location>
        <begin position="80"/>
        <end position="100"/>
    </location>
</feature>
<dbReference type="OrthoDB" id="9985753at2"/>
<accession>A0A2S8F6P9</accession>
<comment type="caution">
    <text evidence="2">The sequence shown here is derived from an EMBL/GenBank/DDBJ whole genome shotgun (WGS) entry which is preliminary data.</text>
</comment>
<dbReference type="Proteomes" id="UP000239388">
    <property type="component" value="Unassembled WGS sequence"/>
</dbReference>
<evidence type="ECO:0000313" key="2">
    <source>
        <dbReference type="EMBL" id="PQO27825.1"/>
    </source>
</evidence>